<accession>A0A0R2TCF5</accession>
<dbReference type="Proteomes" id="UP000051547">
    <property type="component" value="Unassembled WGS sequence"/>
</dbReference>
<dbReference type="EMBL" id="LIBE01000166">
    <property type="protein sequence ID" value="KRO84663.1"/>
    <property type="molecule type" value="Genomic_DNA"/>
</dbReference>
<dbReference type="PANTHER" id="PTHR36577">
    <property type="entry name" value="DUF521 DOMAIN PROTEIN (AFU_ORTHOLOGUE AFUA_6G00490)"/>
    <property type="match status" value="1"/>
</dbReference>
<protein>
    <recommendedName>
        <fullName evidence="3">Phosphomevalonate dehydratase large subunit-like domain-containing protein</fullName>
    </recommendedName>
</protein>
<dbReference type="GO" id="GO:0016829">
    <property type="term" value="F:lyase activity"/>
    <property type="evidence" value="ECO:0007669"/>
    <property type="project" value="UniProtKB-KW"/>
</dbReference>
<sequence>MHLTAEDKSCLAGDRGEATRLAMRFLVAAGEAMQASRLIDITRCHLVGSYYAGEADLLLLRRFAALGAKVRVPTTLNASSACLDSCSLNPQIDQEQAGLVVRLHEQLGCDPVLTCAPYHLPAPPVLGERIAWAESNAVTYANSVLGARSNKTVQYLDLCAALTGRIPEYGLYLDSARAPALVIDCASIPSPFWDEPMHWELLGLLLGYKCGSDIPLITGIDAEPTQDMLRSLSAAAASSGGMSMFHLAGITPEAPLARVSELQTTCVAALPLSTDDLLNELQPYAGSEGDAVSAICLGAPHYSLSQLSRLAEEVLSSAMRLKIPIYVTTSRYNLAQLQNTLQLGELRARGIFFLVDACSYYGQVIPKQTAGVMTDSAKWAYYAGGNLGVNAYLGSLENCIETARQGRLVRGDRS</sequence>
<evidence type="ECO:0000313" key="4">
    <source>
        <dbReference type="EMBL" id="KRO84663.1"/>
    </source>
</evidence>
<reference evidence="4 5" key="1">
    <citation type="submission" date="2015-10" db="EMBL/GenBank/DDBJ databases">
        <title>Metagenome-Assembled Genomes uncover a global brackish microbiome.</title>
        <authorList>
            <person name="Hugerth L.W."/>
            <person name="Larsson J."/>
            <person name="Alneberg J."/>
            <person name="Lindh M.V."/>
            <person name="Legrand C."/>
            <person name="Pinhassi J."/>
            <person name="Andersson A.F."/>
        </authorList>
    </citation>
    <scope>NUCLEOTIDE SEQUENCE [LARGE SCALE GENOMIC DNA]</scope>
    <source>
        <strain evidence="4">BACL4 MAG-120920-bin41</strain>
    </source>
</reference>
<dbReference type="InterPro" id="IPR007506">
    <property type="entry name" value="PMDh-L-like_dom"/>
</dbReference>
<evidence type="ECO:0000313" key="5">
    <source>
        <dbReference type="Proteomes" id="UP000051547"/>
    </source>
</evidence>
<feature type="domain" description="Phosphomevalonate dehydratase large subunit-like" evidence="3">
    <location>
        <begin position="1"/>
        <end position="401"/>
    </location>
</feature>
<name>A0A0R2TCF5_9GAMM</name>
<dbReference type="PANTHER" id="PTHR36577:SF3">
    <property type="entry name" value="DUF521 DOMAIN PROTEIN (AFU_ORTHOLOGUE AFUA_6G00490)"/>
    <property type="match status" value="1"/>
</dbReference>
<proteinExistence type="predicted"/>
<dbReference type="AlphaFoldDB" id="A0A0R2TCF5"/>
<gene>
    <name evidence="4" type="ORF">ABR72_05545</name>
</gene>
<evidence type="ECO:0000256" key="2">
    <source>
        <dbReference type="ARBA" id="ARBA00023239"/>
    </source>
</evidence>
<evidence type="ECO:0000259" key="3">
    <source>
        <dbReference type="Pfam" id="PF04412"/>
    </source>
</evidence>
<evidence type="ECO:0000256" key="1">
    <source>
        <dbReference type="ARBA" id="ARBA00023004"/>
    </source>
</evidence>
<organism evidence="4 5">
    <name type="scientific">OM182 bacterium BACL3 MAG-120920-bin41</name>
    <dbReference type="NCBI Taxonomy" id="1655580"/>
    <lineage>
        <taxon>Bacteria</taxon>
        <taxon>Pseudomonadati</taxon>
        <taxon>Pseudomonadota</taxon>
        <taxon>Gammaproteobacteria</taxon>
        <taxon>OMG group</taxon>
        <taxon>OM182 clade</taxon>
    </lineage>
</organism>
<comment type="caution">
    <text evidence="4">The sequence shown here is derived from an EMBL/GenBank/DDBJ whole genome shotgun (WGS) entry which is preliminary data.</text>
</comment>
<dbReference type="Pfam" id="PF04412">
    <property type="entry name" value="AcnX"/>
    <property type="match status" value="1"/>
</dbReference>
<keyword evidence="1" id="KW-0408">Iron</keyword>
<keyword evidence="2" id="KW-0456">Lyase</keyword>